<keyword evidence="8 12" id="KW-0630">Potassium</keyword>
<name>A0A5J6WSR1_9GAMM</name>
<organism evidence="14 15">
    <name type="scientific">Aeromonas simiae</name>
    <dbReference type="NCBI Taxonomy" id="218936"/>
    <lineage>
        <taxon>Bacteria</taxon>
        <taxon>Pseudomonadati</taxon>
        <taxon>Pseudomonadota</taxon>
        <taxon>Gammaproteobacteria</taxon>
        <taxon>Aeromonadales</taxon>
        <taxon>Aeromonadaceae</taxon>
        <taxon>Aeromonas</taxon>
    </lineage>
</organism>
<dbReference type="SMART" id="SM01091">
    <property type="entry name" value="CorC_HlyC"/>
    <property type="match status" value="1"/>
</dbReference>
<dbReference type="GO" id="GO:0050660">
    <property type="term" value="F:flavin adenine dinucleotide binding"/>
    <property type="evidence" value="ECO:0007669"/>
    <property type="project" value="InterPro"/>
</dbReference>
<dbReference type="Pfam" id="PF00999">
    <property type="entry name" value="Na_H_Exchanger"/>
    <property type="match status" value="1"/>
</dbReference>
<keyword evidence="4 12" id="KW-1003">Cell membrane</keyword>
<dbReference type="SUPFAM" id="SSF56176">
    <property type="entry name" value="FAD-binding/transporter-associated domain-like"/>
    <property type="match status" value="1"/>
</dbReference>
<evidence type="ECO:0000256" key="8">
    <source>
        <dbReference type="ARBA" id="ARBA00022958"/>
    </source>
</evidence>
<keyword evidence="7 12" id="KW-0812">Transmembrane</keyword>
<dbReference type="InterPro" id="IPR038770">
    <property type="entry name" value="Na+/solute_symporter_sf"/>
</dbReference>
<dbReference type="Gene3D" id="3.30.465.10">
    <property type="match status" value="1"/>
</dbReference>
<dbReference type="Pfam" id="PF03471">
    <property type="entry name" value="CorC_HlyC"/>
    <property type="match status" value="1"/>
</dbReference>
<evidence type="ECO:0000313" key="14">
    <source>
        <dbReference type="EMBL" id="QFI54169.1"/>
    </source>
</evidence>
<dbReference type="InterPro" id="IPR036721">
    <property type="entry name" value="RCK_C_sf"/>
</dbReference>
<feature type="transmembrane region" description="Helical" evidence="12">
    <location>
        <begin position="302"/>
        <end position="323"/>
    </location>
</feature>
<dbReference type="PANTHER" id="PTHR32507">
    <property type="entry name" value="NA(+)/H(+) ANTIPORTER 1"/>
    <property type="match status" value="1"/>
</dbReference>
<dbReference type="InterPro" id="IPR006153">
    <property type="entry name" value="Cation/H_exchanger_TM"/>
</dbReference>
<feature type="transmembrane region" description="Helical" evidence="12">
    <location>
        <begin position="268"/>
        <end position="290"/>
    </location>
</feature>
<gene>
    <name evidence="12" type="primary">nhaP2</name>
    <name evidence="14" type="ORF">FE240_05345</name>
</gene>
<feature type="domain" description="RCK C-terminal" evidence="13">
    <location>
        <begin position="403"/>
        <end position="485"/>
    </location>
</feature>
<dbReference type="NCBIfam" id="NF003715">
    <property type="entry name" value="PRK05326.1-2"/>
    <property type="match status" value="1"/>
</dbReference>
<dbReference type="NCBIfam" id="NF003716">
    <property type="entry name" value="PRK05326.1-3"/>
    <property type="match status" value="1"/>
</dbReference>
<keyword evidence="11 12" id="KW-0472">Membrane</keyword>
<dbReference type="KEGG" id="asim:FE240_05345"/>
<evidence type="ECO:0000256" key="3">
    <source>
        <dbReference type="ARBA" id="ARBA00022449"/>
    </source>
</evidence>
<evidence type="ECO:0000256" key="1">
    <source>
        <dbReference type="ARBA" id="ARBA00004651"/>
    </source>
</evidence>
<evidence type="ECO:0000256" key="11">
    <source>
        <dbReference type="ARBA" id="ARBA00023136"/>
    </source>
</evidence>
<feature type="transmembrane region" description="Helical" evidence="12">
    <location>
        <begin position="230"/>
        <end position="256"/>
    </location>
</feature>
<dbReference type="Gene3D" id="3.30.70.1450">
    <property type="entry name" value="Regulator of K+ conductance, C-terminal domain"/>
    <property type="match status" value="1"/>
</dbReference>
<comment type="catalytic activity">
    <reaction evidence="12">
        <text>K(+)(in) + H(+)(out) = K(+)(out) + H(+)(in)</text>
        <dbReference type="Rhea" id="RHEA:29467"/>
        <dbReference type="ChEBI" id="CHEBI:15378"/>
        <dbReference type="ChEBI" id="CHEBI:29103"/>
    </reaction>
</comment>
<comment type="function">
    <text evidence="12">K(+)/H(+) antiporter that extrudes potassium in exchange for external protons and maintains the internal concentration of potassium under toxic levels.</text>
</comment>
<sequence>MDAVTVNHFFLVVALLVGSSVLLSSLSSRLGIPILVIFLGVGMLAGENGPGGIHFADYSIAYLIGNLALAIILLDGGMRTKVSSFRVALGPALSLATLGVLLTTGLTGLVAAWLFDIDLMQGMLIGAIVGSTDAAAVFSLLGGRSLNQRVGATLEIESGSNDPMAVFLTVTLIEMLATGQQADGWLFVWSLIKQFGIGTAFGFTGGWLIWKVNNRAELAPGLYPLLTVSGGLLIFSVTTAMGGSGILAVYLAGLLLGNQVVRSRSTTLSVLDGLTWLSQICMFVVLGLLVTPSNLLPIAVPALLLAGWMILFARPLAVWLSLLPFKNFSARERWFISWVGLRGAVPIILAVFPMMAGLPNAQLFFNVAFFVVLVSLLLQGSSLPIASRLARVVVPPTPTPISRSAVEIHPESEWELFIYQLGADKWCIGSPLRDLHMPKGTRISALFRDETLQHPSGSTVLEAGDILCVIAHEVDLPALGELFSQAPEEQSPQRFFGDFQLDGAVRLSALAPIYGLTLDGVDDQSLGDYLSQELGDKLVVGDQLDWQGIRWTVADMEEHEVRRVGVRLLGELEEE</sequence>
<dbReference type="Proteomes" id="UP000594034">
    <property type="component" value="Chromosome"/>
</dbReference>
<protein>
    <recommendedName>
        <fullName evidence="12">K(+)/H(+) antiporter NhaP2</fullName>
    </recommendedName>
    <alternativeName>
        <fullName evidence="12">Potassium/proton antiporter NhaP2</fullName>
    </alternativeName>
</protein>
<keyword evidence="10 12" id="KW-0406">Ion transport</keyword>
<reference evidence="14 15" key="1">
    <citation type="submission" date="2019-05" db="EMBL/GenBank/DDBJ databases">
        <title>OXA-830, a novel chromosomally encoded expanded-spectrum class D beta-lactamase in Aeromonas simiae.</title>
        <authorList>
            <person name="Zhou W."/>
            <person name="Chen Q."/>
        </authorList>
    </citation>
    <scope>NUCLEOTIDE SEQUENCE [LARGE SCALE GENOMIC DNA]</scope>
    <source>
        <strain evidence="14 15">A6</strain>
    </source>
</reference>
<keyword evidence="9 12" id="KW-1133">Transmembrane helix</keyword>
<keyword evidence="2 12" id="KW-0813">Transport</keyword>
<evidence type="ECO:0000256" key="9">
    <source>
        <dbReference type="ARBA" id="ARBA00022989"/>
    </source>
</evidence>
<feature type="transmembrane region" description="Helical" evidence="12">
    <location>
        <begin position="121"/>
        <end position="141"/>
    </location>
</feature>
<dbReference type="SUPFAM" id="SSF116726">
    <property type="entry name" value="TrkA C-terminal domain-like"/>
    <property type="match status" value="1"/>
</dbReference>
<evidence type="ECO:0000256" key="2">
    <source>
        <dbReference type="ARBA" id="ARBA00022448"/>
    </source>
</evidence>
<evidence type="ECO:0000313" key="15">
    <source>
        <dbReference type="Proteomes" id="UP000594034"/>
    </source>
</evidence>
<dbReference type="EMBL" id="CP040449">
    <property type="protein sequence ID" value="QFI54169.1"/>
    <property type="molecule type" value="Genomic_DNA"/>
</dbReference>
<feature type="transmembrane region" description="Helical" evidence="12">
    <location>
        <begin position="185"/>
        <end position="210"/>
    </location>
</feature>
<feature type="transmembrane region" description="Helical" evidence="12">
    <location>
        <begin position="58"/>
        <end position="76"/>
    </location>
</feature>
<dbReference type="PANTHER" id="PTHR32507:SF7">
    <property type="entry name" value="K(+)_H(+) ANTIPORTER NHAP2"/>
    <property type="match status" value="1"/>
</dbReference>
<dbReference type="InterPro" id="IPR005170">
    <property type="entry name" value="Transptr-assoc_dom"/>
</dbReference>
<evidence type="ECO:0000259" key="13">
    <source>
        <dbReference type="PROSITE" id="PS51202"/>
    </source>
</evidence>
<dbReference type="Gene3D" id="1.20.1530.20">
    <property type="match status" value="1"/>
</dbReference>
<evidence type="ECO:0000256" key="10">
    <source>
        <dbReference type="ARBA" id="ARBA00023065"/>
    </source>
</evidence>
<dbReference type="AlphaFoldDB" id="A0A5J6WSR1"/>
<comment type="subcellular location">
    <subcellularLocation>
        <location evidence="1 12">Cell membrane</location>
        <topology evidence="1 12">Multi-pass membrane protein</topology>
    </subcellularLocation>
</comment>
<keyword evidence="15" id="KW-1185">Reference proteome</keyword>
<keyword evidence="5" id="KW-0997">Cell inner membrane</keyword>
<proteinExistence type="inferred from homology"/>
<keyword evidence="6 12" id="KW-0633">Potassium transport</keyword>
<dbReference type="NCBIfam" id="NF003714">
    <property type="entry name" value="PRK05326.1-1"/>
    <property type="match status" value="1"/>
</dbReference>
<evidence type="ECO:0000256" key="6">
    <source>
        <dbReference type="ARBA" id="ARBA00022538"/>
    </source>
</evidence>
<evidence type="ECO:0000256" key="7">
    <source>
        <dbReference type="ARBA" id="ARBA00022692"/>
    </source>
</evidence>
<dbReference type="HAMAP" id="MF_01075">
    <property type="entry name" value="NhaP2"/>
    <property type="match status" value="1"/>
</dbReference>
<evidence type="ECO:0000256" key="12">
    <source>
        <dbReference type="HAMAP-Rule" id="MF_01075"/>
    </source>
</evidence>
<feature type="transmembrane region" description="Helical" evidence="12">
    <location>
        <begin position="335"/>
        <end position="355"/>
    </location>
</feature>
<feature type="transmembrane region" description="Helical" evidence="12">
    <location>
        <begin position="6"/>
        <end position="23"/>
    </location>
</feature>
<dbReference type="GO" id="GO:0005886">
    <property type="term" value="C:plasma membrane"/>
    <property type="evidence" value="ECO:0007669"/>
    <property type="project" value="UniProtKB-SubCell"/>
</dbReference>
<feature type="transmembrane region" description="Helical" evidence="12">
    <location>
        <begin position="30"/>
        <end position="46"/>
    </location>
</feature>
<dbReference type="InterPro" id="IPR023729">
    <property type="entry name" value="NhaP2"/>
</dbReference>
<dbReference type="GO" id="GO:0015386">
    <property type="term" value="F:potassium:proton antiporter activity"/>
    <property type="evidence" value="ECO:0007669"/>
    <property type="project" value="UniProtKB-UniRule"/>
</dbReference>
<dbReference type="InterPro" id="IPR016169">
    <property type="entry name" value="FAD-bd_PCMH_sub2"/>
</dbReference>
<evidence type="ECO:0000256" key="5">
    <source>
        <dbReference type="ARBA" id="ARBA00022519"/>
    </source>
</evidence>
<dbReference type="Pfam" id="PF02080">
    <property type="entry name" value="TrkA_C"/>
    <property type="match status" value="1"/>
</dbReference>
<dbReference type="PROSITE" id="PS51202">
    <property type="entry name" value="RCK_C"/>
    <property type="match status" value="1"/>
</dbReference>
<keyword evidence="3 12" id="KW-0050">Antiport</keyword>
<evidence type="ECO:0000256" key="4">
    <source>
        <dbReference type="ARBA" id="ARBA00022475"/>
    </source>
</evidence>
<dbReference type="InterPro" id="IPR006037">
    <property type="entry name" value="RCK_C"/>
</dbReference>
<dbReference type="InterPro" id="IPR036318">
    <property type="entry name" value="FAD-bd_PCMH-like_sf"/>
</dbReference>
<feature type="transmembrane region" description="Helical" evidence="12">
    <location>
        <begin position="361"/>
        <end position="378"/>
    </location>
</feature>
<accession>A0A5J6WSR1</accession>
<comment type="similarity">
    <text evidence="12">Belongs to the monovalent cation:proton antiporter 1 (CPA1) transporter (TC 2.A.36) family. NhaP2 subfamily.</text>
</comment>
<dbReference type="GO" id="GO:0006884">
    <property type="term" value="P:cell volume homeostasis"/>
    <property type="evidence" value="ECO:0007669"/>
    <property type="project" value="InterPro"/>
</dbReference>
<feature type="transmembrane region" description="Helical" evidence="12">
    <location>
        <begin position="88"/>
        <end position="115"/>
    </location>
</feature>
<dbReference type="RefSeq" id="WP_193003675.1">
    <property type="nucleotide sequence ID" value="NZ_CP040449.1"/>
</dbReference>